<evidence type="ECO:0000313" key="3">
    <source>
        <dbReference type="EMBL" id="GBG74964.1"/>
    </source>
</evidence>
<feature type="region of interest" description="Disordered" evidence="1">
    <location>
        <begin position="423"/>
        <end position="482"/>
    </location>
</feature>
<reference evidence="3 4" key="1">
    <citation type="journal article" date="2018" name="Cell">
        <title>The Chara Genome: Secondary Complexity and Implications for Plant Terrestrialization.</title>
        <authorList>
            <person name="Nishiyama T."/>
            <person name="Sakayama H."/>
            <person name="Vries J.D."/>
            <person name="Buschmann H."/>
            <person name="Saint-Marcoux D."/>
            <person name="Ullrich K.K."/>
            <person name="Haas F.B."/>
            <person name="Vanderstraeten L."/>
            <person name="Becker D."/>
            <person name="Lang D."/>
            <person name="Vosolsobe S."/>
            <person name="Rombauts S."/>
            <person name="Wilhelmsson P.K.I."/>
            <person name="Janitza P."/>
            <person name="Kern R."/>
            <person name="Heyl A."/>
            <person name="Rumpler F."/>
            <person name="Villalobos L.I.A.C."/>
            <person name="Clay J.M."/>
            <person name="Skokan R."/>
            <person name="Toyoda A."/>
            <person name="Suzuki Y."/>
            <person name="Kagoshima H."/>
            <person name="Schijlen E."/>
            <person name="Tajeshwar N."/>
            <person name="Catarino B."/>
            <person name="Hetherington A.J."/>
            <person name="Saltykova A."/>
            <person name="Bonnot C."/>
            <person name="Breuninger H."/>
            <person name="Symeonidi A."/>
            <person name="Radhakrishnan G.V."/>
            <person name="Van Nieuwerburgh F."/>
            <person name="Deforce D."/>
            <person name="Chang C."/>
            <person name="Karol K.G."/>
            <person name="Hedrich R."/>
            <person name="Ulvskov P."/>
            <person name="Glockner G."/>
            <person name="Delwiche C.F."/>
            <person name="Petrasek J."/>
            <person name="Van de Peer Y."/>
            <person name="Friml J."/>
            <person name="Beilby M."/>
            <person name="Dolan L."/>
            <person name="Kohara Y."/>
            <person name="Sugano S."/>
            <person name="Fujiyama A."/>
            <person name="Delaux P.-M."/>
            <person name="Quint M."/>
            <person name="TheiBen G."/>
            <person name="Hagemann M."/>
            <person name="Harholt J."/>
            <person name="Dunand C."/>
            <person name="Zachgo S."/>
            <person name="Langdale J."/>
            <person name="Maumus F."/>
            <person name="Straeten D.V.D."/>
            <person name="Gould S.B."/>
            <person name="Rensing S.A."/>
        </authorList>
    </citation>
    <scope>NUCLEOTIDE SEQUENCE [LARGE SCALE GENOMIC DNA]</scope>
    <source>
        <strain evidence="3 4">S276</strain>
    </source>
</reference>
<feature type="domain" description="Glycosyltransferase 2-like" evidence="2">
    <location>
        <begin position="101"/>
        <end position="174"/>
    </location>
</feature>
<feature type="compositionally biased region" description="Low complexity" evidence="1">
    <location>
        <begin position="434"/>
        <end position="447"/>
    </location>
</feature>
<dbReference type="Proteomes" id="UP000265515">
    <property type="component" value="Unassembled WGS sequence"/>
</dbReference>
<feature type="region of interest" description="Disordered" evidence="1">
    <location>
        <begin position="1015"/>
        <end position="1044"/>
    </location>
</feature>
<dbReference type="SUPFAM" id="SSF53335">
    <property type="entry name" value="S-adenosyl-L-methionine-dependent methyltransferases"/>
    <property type="match status" value="1"/>
</dbReference>
<dbReference type="InterPro" id="IPR001173">
    <property type="entry name" value="Glyco_trans_2-like"/>
</dbReference>
<feature type="compositionally biased region" description="Polar residues" evidence="1">
    <location>
        <begin position="1015"/>
        <end position="1027"/>
    </location>
</feature>
<dbReference type="Gene3D" id="3.90.550.10">
    <property type="entry name" value="Spore Coat Polysaccharide Biosynthesis Protein SpsA, Chain A"/>
    <property type="match status" value="1"/>
</dbReference>
<dbReference type="InterPro" id="IPR029063">
    <property type="entry name" value="SAM-dependent_MTases_sf"/>
</dbReference>
<evidence type="ECO:0000256" key="1">
    <source>
        <dbReference type="SAM" id="MobiDB-lite"/>
    </source>
</evidence>
<dbReference type="InterPro" id="IPR041164">
    <property type="entry name" value="LDcluster4"/>
</dbReference>
<accession>A0A388KY21</accession>
<proteinExistence type="predicted"/>
<dbReference type="Pfam" id="PF18306">
    <property type="entry name" value="LDcluster4"/>
    <property type="match status" value="1"/>
</dbReference>
<name>A0A388KY21_CHABU</name>
<dbReference type="InterPro" id="IPR029044">
    <property type="entry name" value="Nucleotide-diphossugar_trans"/>
</dbReference>
<dbReference type="SUPFAM" id="SSF53448">
    <property type="entry name" value="Nucleotide-diphospho-sugar transferases"/>
    <property type="match status" value="1"/>
</dbReference>
<dbReference type="Gramene" id="GBG74964">
    <property type="protein sequence ID" value="GBG74964"/>
    <property type="gene ID" value="CBR_g19477"/>
</dbReference>
<protein>
    <recommendedName>
        <fullName evidence="2">Glycosyltransferase 2-like domain-containing protein</fullName>
    </recommendedName>
</protein>
<organism evidence="3 4">
    <name type="scientific">Chara braunii</name>
    <name type="common">Braun's stonewort</name>
    <dbReference type="NCBI Taxonomy" id="69332"/>
    <lineage>
        <taxon>Eukaryota</taxon>
        <taxon>Viridiplantae</taxon>
        <taxon>Streptophyta</taxon>
        <taxon>Charophyceae</taxon>
        <taxon>Charales</taxon>
        <taxon>Characeae</taxon>
        <taxon>Chara</taxon>
    </lineage>
</organism>
<dbReference type="SUPFAM" id="SSF102405">
    <property type="entry name" value="MCP/YpsA-like"/>
    <property type="match status" value="1"/>
</dbReference>
<evidence type="ECO:0000259" key="2">
    <source>
        <dbReference type="Pfam" id="PF00535"/>
    </source>
</evidence>
<dbReference type="OrthoDB" id="552896at2759"/>
<dbReference type="EMBL" id="BFEA01000214">
    <property type="protein sequence ID" value="GBG74964.1"/>
    <property type="molecule type" value="Genomic_DNA"/>
</dbReference>
<dbReference type="Gene3D" id="3.40.50.150">
    <property type="entry name" value="Vaccinia Virus protein VP39"/>
    <property type="match status" value="1"/>
</dbReference>
<dbReference type="Pfam" id="PF00535">
    <property type="entry name" value="Glycos_transf_2"/>
    <property type="match status" value="1"/>
</dbReference>
<keyword evidence="4" id="KW-1185">Reference proteome</keyword>
<dbReference type="CDD" id="cd00761">
    <property type="entry name" value="Glyco_tranf_GTA_type"/>
    <property type="match status" value="1"/>
</dbReference>
<evidence type="ECO:0000313" key="4">
    <source>
        <dbReference type="Proteomes" id="UP000265515"/>
    </source>
</evidence>
<comment type="caution">
    <text evidence="3">The sequence shown here is derived from an EMBL/GenBank/DDBJ whole genome shotgun (WGS) entry which is preliminary data.</text>
</comment>
<gene>
    <name evidence="3" type="ORF">CBR_g19477</name>
</gene>
<sequence>MTRTSPVAQEGPTWQHLLVVVVIATRNRLRLLRDHALLSIAKQIQCPTAVVVVNDSNLDSVEQVAAAVADVFPGAYSMAPYERRRVAGTLPNPFPVMVTFAVIANSRTPGASGAWNTGISWAANFAHVCHQPWEATFVAFLDDDDEWEPHHLASCVAAVQQTGAQQVVPGVIRVATSGCGGDGGSEIHRQSIPAVDALCTRSSFYIRNPHIQASNLFASVALLARAGLFCEALSSTTDRDLMARISALPFQYVGFMPLTGPEPWTVRHYAEAERTDRLSTYGCPAKAEGLRTFFSIHGPSMTENERAAFLQHSREMFGVDPLASSAAGGSSSRTVASMTRTAQEGTTVLGQAAEECIVASAARMAPEGTTELGQAAEECIVAQEGTTVLGQAVEECIVVGTTRMTQEGTTVLGQAAQECVAATPQGRSDEKLPSSATGGTASSSTLLSRERTPGRAASAQSGSRTAAPNPEARTVSGSKWTGADACQATTPLPIIVGVVSDKNDGETIRQLIRDMARIQREGTNPIVQLFVLVLENGWTAEHQLRNGRCDSPPSALADAVYQEAAAGAIAATVITPGMIASDVRDGLLPPLDEVMMTSVALGDNHPGPFRLSIATMRTLLQYYAYMVASDIKLCFGLPHLPRQDSGGPSESGLGTGAFSVSPALLTGPVVWILDDDKDLSPLVIDVEGNNYSSSRDMSHVTGKLSRHWAGKDFVPRALRIHHATGAAAVIAVDTGAPPVPSLSCLRVQLVDVLALLQAAAACGSGECLLPQCSDVRTAMCLTPSFAASCADQGQQDWYHDLSNARSDHLEVPCCPMCMLRTACWGMFNGNREDGSGESAGTASESSNVTTLQASLVPVRPGSTATDALKLAAQVLTAIGSGAMVTRPLAVPPPPHDSGTPCGVDRTHPSVLRGGCTLVFDLDALRDVPNVAPVGLSGRTTRRSDMMWCLLNRELHGRHIVQAPLLAVYHRRGNIVNNPKEESGTLLSSALDVLADDILGHATFMALRGAFETAPHSTSQTLSESSVGCDSHDPENGGHGLGGSGSTTLHGIDELCCSGSPSPAALLTPAQEDEFVKSFHFHLSRRSLAAQLSAARIVGLLQSMRELLKPAESVVASQESQRRNEEAISTSGRAWWESLPEAKLVLEKVEMLAAKLQLDVLWPQHAGGGLGDRGATATAAALPLMLDPPADEELRAWVRSLPGRNMPPLFHPGEDVCRSVCDRLRSTAARPLLAYSLRELGDHDVAATATLVGVGSEGVTFCIPPQPPVLVVDDRCRSDEQDRDSPHLVGNADKERRVACKVMDMFALRAQRGDWSWLMEVAAEWSRTLACTKGLPGASHLTPAIWPLLKLKGFIPVGSHVPILAREYLQGATYSGGLGPQLIALLRSMRLANVCCKNISPENLLVVEDNYGQGKAGASDLEESICKDDQSRRLDDHTPRLSPSLVLLDYGLDIVPYTPAQFRICSLRAFLCWRWSGVKPTPSVKALLSATRGLLEPNGLFCEANLPEAAGFWQFERALEDDAGELERRMSLRVNECVMCGWPGLRPPPRSILDFGCGPCCMLLTRGTNHGGMVSVPTDRIRAFPLQIVGYDPEISLRERWEKSAAEKAVGSAKYDVKPEFVFVSDRQAVLDLAAKNGGFQSILCSRVLCTLPAGSPSEESLLEDLRKCLAPHGVLYLAMCHPDANSTAYTNMQARCVEERLSGVGSVEGGPSMLLHKRHGCSKSARSRKDYHRPLHVLLRTLRSHGFGVIAQRTAVTGVDLQRFETVPEVLLLACTHVEHYSPSSNLPSGPAVVEPGPRPQQPVVHHNAPTAALLIKLCAMEWQTLVGRVRHLVSSLEGPHAFAGGIHVVLDRRSSDFPRPHGMACSWETLLALADDLKCKGWIESVLVPPEDEVSVSALLGRWFGSASVQWSTSTHASNGSPLVSTLYAFEELCYRHQVQVVLQVDSDLMIRRGGRSRSSLAGSVLPAYLAADGKGYQPPDYLQPAIALLTSDDGALTLALPIVPRHDHSEFIPYSCGTTIGGVLEGRVHWDGDESCAYASPPAHARPWRVEVRGCFMHLPRLMSLRPLPTEMESAGPAATHIPPVKALPEVQVVGPPPWYRSVDLAIERSAGGLRSYRGGDAAAMCFVHPPNDLKQDPGIYGQIIDVVERSAVLPSSIAGCVDAPVATCSSDLTQWLSPPPGATSEVRPEASSWWRVEDYVFIVAGWRVPAGRVARCLESLCIQKVPEGVTWGAVVVWDHDHSPHDNNIANDDDDDGTGVAAKHDMQRSRLSSRVCCWQDTLAYVSHMVEGGGMPRLRGRCTLLMPRVRRGILANTITAIRQLCRRPTSVIILLDLDDALIGDDVLEVVHNAFARAGVDVFAGGGMRTDKPGRSSKIGEPTYHVNFTDLPRGPASRGGCVWSHLRAARKVLFDRVKEGDLKASDGEYWHWASDWALMLPLVDMAWRAAQPLRALYFHEPATPASAETVRARECAIAALVSQPSYAKLVPVVAVVGDASYGRRQEVTPADVIRGILPDRASTAKTLGTVLAMRGYRVLSGGMGGAMEAVSLGTSLAVTQTGMRDVEDLRDPSDDLAGASPQTQTRMGLSDAEILSTSGSTCPISVQRCGTNALVSCAPFPASAAACIGLLPGRSPFTSNPWVGMPLPTDMGHGRNNLVATAADAIVIIGGGAGSLHEAAVAWEQHRLVIAMVGTGGTADLLANRRIDERRRLHGLAARMEQQASQQGDKWGVDRVYGVHTVDEVVDVLERRLHWYRLDFLEREVGDGGRSAITAGVF</sequence>
<dbReference type="Gene3D" id="3.40.50.450">
    <property type="match status" value="1"/>
</dbReference>